<dbReference type="InterPro" id="IPR056884">
    <property type="entry name" value="NPHP3-like_N"/>
</dbReference>
<dbReference type="Pfam" id="PF24883">
    <property type="entry name" value="NPHP3_N"/>
    <property type="match status" value="1"/>
</dbReference>
<evidence type="ECO:0000313" key="4">
    <source>
        <dbReference type="Proteomes" id="UP001498398"/>
    </source>
</evidence>
<comment type="caution">
    <text evidence="3">The sequence shown here is derived from an EMBL/GenBank/DDBJ whole genome shotgun (WGS) entry which is preliminary data.</text>
</comment>
<keyword evidence="4" id="KW-1185">Reference proteome</keyword>
<dbReference type="EMBL" id="JBANRG010000121">
    <property type="protein sequence ID" value="KAK7434588.1"/>
    <property type="molecule type" value="Genomic_DNA"/>
</dbReference>
<organism evidence="3 4">
    <name type="scientific">Marasmiellus scandens</name>
    <dbReference type="NCBI Taxonomy" id="2682957"/>
    <lineage>
        <taxon>Eukaryota</taxon>
        <taxon>Fungi</taxon>
        <taxon>Dikarya</taxon>
        <taxon>Basidiomycota</taxon>
        <taxon>Agaricomycotina</taxon>
        <taxon>Agaricomycetes</taxon>
        <taxon>Agaricomycetidae</taxon>
        <taxon>Agaricales</taxon>
        <taxon>Marasmiineae</taxon>
        <taxon>Omphalotaceae</taxon>
        <taxon>Marasmiellus</taxon>
    </lineage>
</organism>
<reference evidence="3 4" key="1">
    <citation type="submission" date="2024-01" db="EMBL/GenBank/DDBJ databases">
        <title>A draft genome for the cacao thread blight pathogen Marasmiellus scandens.</title>
        <authorList>
            <person name="Baruah I.K."/>
            <person name="Leung J."/>
            <person name="Bukari Y."/>
            <person name="Amoako-Attah I."/>
            <person name="Meinhardt L.W."/>
            <person name="Bailey B.A."/>
            <person name="Cohen S.P."/>
        </authorList>
    </citation>
    <scope>NUCLEOTIDE SEQUENCE [LARGE SCALE GENOMIC DNA]</scope>
    <source>
        <strain evidence="3 4">GH-19</strain>
    </source>
</reference>
<dbReference type="PANTHER" id="PTHR10039">
    <property type="entry name" value="AMELOGENIN"/>
    <property type="match status" value="1"/>
</dbReference>
<accession>A0ABR1INM8</accession>
<dbReference type="PANTHER" id="PTHR10039:SF14">
    <property type="entry name" value="NACHT DOMAIN-CONTAINING PROTEIN"/>
    <property type="match status" value="1"/>
</dbReference>
<evidence type="ECO:0000259" key="2">
    <source>
        <dbReference type="Pfam" id="PF24883"/>
    </source>
</evidence>
<gene>
    <name evidence="3" type="ORF">VKT23_020124</name>
</gene>
<protein>
    <recommendedName>
        <fullName evidence="2">Nephrocystin 3-like N-terminal domain-containing protein</fullName>
    </recommendedName>
</protein>
<evidence type="ECO:0000256" key="1">
    <source>
        <dbReference type="ARBA" id="ARBA00022737"/>
    </source>
</evidence>
<dbReference type="Proteomes" id="UP001498398">
    <property type="component" value="Unassembled WGS sequence"/>
</dbReference>
<sequence>MSRETAVTVLEMQPVLRQINLKVESLEHKSTLAPLKTSDDSVIKPRSACMDGTRQHTLSKVVEWIIFGKEPVLWLSGVAGCGKSSIMGSLSDLCLKMGSINHLAAFIRFDHGGFNDASLFVSALAYQIAKIDGVLQSAIAGALAQNQGILSHTQISEHWNTLLQNPLSEYSKIHDSGPVVVLVDALDECAAKSDNSHAPKQDNPRKQLLRLITSGFTREFPFIRFIITSRPEDDIRIAFTACPDLIHHIPLDISSPETVADIRHFLKTSLDEVADEDFIKLYQKDNNSALQELSQKASGLFIWASVVADFLKSSSYKRLQKLLASKDHNPHTPQAPSFIALTTLYKTALGSIVGEDDRDIKEDINTLLCFLIVLGNIGESDLGDGLALMGIHNYDELLGKIGSLLIKSDGRNRFGETQKQVGLLHKSLVDFLVDESASGAVMQGESWYIDFSWACEKLFVAHAEYLHQSWGMLLFFYLSMTWQ</sequence>
<dbReference type="SUPFAM" id="SSF52540">
    <property type="entry name" value="P-loop containing nucleoside triphosphate hydrolases"/>
    <property type="match status" value="1"/>
</dbReference>
<dbReference type="Gene3D" id="3.40.50.300">
    <property type="entry name" value="P-loop containing nucleotide triphosphate hydrolases"/>
    <property type="match status" value="1"/>
</dbReference>
<keyword evidence="1" id="KW-0677">Repeat</keyword>
<proteinExistence type="predicted"/>
<feature type="domain" description="Nephrocystin 3-like N-terminal" evidence="2">
    <location>
        <begin position="61"/>
        <end position="230"/>
    </location>
</feature>
<evidence type="ECO:0000313" key="3">
    <source>
        <dbReference type="EMBL" id="KAK7434588.1"/>
    </source>
</evidence>
<dbReference type="InterPro" id="IPR027417">
    <property type="entry name" value="P-loop_NTPase"/>
</dbReference>
<name>A0ABR1INM8_9AGAR</name>